<dbReference type="GO" id="GO:0005829">
    <property type="term" value="C:cytosol"/>
    <property type="evidence" value="ECO:0007669"/>
    <property type="project" value="TreeGrafter"/>
</dbReference>
<dbReference type="PROSITE" id="PS50861">
    <property type="entry name" value="AA_TRNA_LIGASE_II_GLYAB"/>
    <property type="match status" value="1"/>
</dbReference>
<dbReference type="AlphaFoldDB" id="A0A9C9ELC4"/>
<dbReference type="InterPro" id="IPR006194">
    <property type="entry name" value="Gly-tRNA-synth_heterodimer"/>
</dbReference>
<evidence type="ECO:0000256" key="4">
    <source>
        <dbReference type="ARBA" id="ARBA00022598"/>
    </source>
</evidence>
<evidence type="ECO:0000256" key="2">
    <source>
        <dbReference type="ARBA" id="ARBA00008226"/>
    </source>
</evidence>
<evidence type="ECO:0000256" key="6">
    <source>
        <dbReference type="ARBA" id="ARBA00022840"/>
    </source>
</evidence>
<dbReference type="PANTHER" id="PTHR30075:SF2">
    <property type="entry name" value="GLYCINE--TRNA LIGASE, CHLOROPLASTIC_MITOCHONDRIAL 2"/>
    <property type="match status" value="1"/>
</dbReference>
<dbReference type="EMBL" id="DRIG01000029">
    <property type="protein sequence ID" value="HEC78020.1"/>
    <property type="molecule type" value="Genomic_DNA"/>
</dbReference>
<dbReference type="Pfam" id="PF02092">
    <property type="entry name" value="tRNA_synt_2f"/>
    <property type="match status" value="1"/>
</dbReference>
<dbReference type="NCBIfam" id="TIGR00211">
    <property type="entry name" value="glyS"/>
    <property type="match status" value="1"/>
</dbReference>
<gene>
    <name evidence="10" type="primary">glyS</name>
    <name evidence="12" type="ORF">ENI34_02620</name>
</gene>
<comment type="catalytic activity">
    <reaction evidence="9 10">
        <text>tRNA(Gly) + glycine + ATP = glycyl-tRNA(Gly) + AMP + diphosphate</text>
        <dbReference type="Rhea" id="RHEA:16013"/>
        <dbReference type="Rhea" id="RHEA-COMP:9664"/>
        <dbReference type="Rhea" id="RHEA-COMP:9683"/>
        <dbReference type="ChEBI" id="CHEBI:30616"/>
        <dbReference type="ChEBI" id="CHEBI:33019"/>
        <dbReference type="ChEBI" id="CHEBI:57305"/>
        <dbReference type="ChEBI" id="CHEBI:78442"/>
        <dbReference type="ChEBI" id="CHEBI:78522"/>
        <dbReference type="ChEBI" id="CHEBI:456215"/>
        <dbReference type="EC" id="6.1.1.14"/>
    </reaction>
</comment>
<dbReference type="GO" id="GO:0006426">
    <property type="term" value="P:glycyl-tRNA aminoacylation"/>
    <property type="evidence" value="ECO:0007669"/>
    <property type="project" value="UniProtKB-UniRule"/>
</dbReference>
<evidence type="ECO:0000256" key="8">
    <source>
        <dbReference type="ARBA" id="ARBA00023146"/>
    </source>
</evidence>
<feature type="domain" description="DALR anticodon binding" evidence="11">
    <location>
        <begin position="574"/>
        <end position="666"/>
    </location>
</feature>
<dbReference type="PRINTS" id="PR01045">
    <property type="entry name" value="TRNASYNTHGB"/>
</dbReference>
<dbReference type="SUPFAM" id="SSF109604">
    <property type="entry name" value="HD-domain/PDEase-like"/>
    <property type="match status" value="1"/>
</dbReference>
<dbReference type="HAMAP" id="MF_00255">
    <property type="entry name" value="Gly_tRNA_synth_beta"/>
    <property type="match status" value="1"/>
</dbReference>
<keyword evidence="8 10" id="KW-0030">Aminoacyl-tRNA synthetase</keyword>
<evidence type="ECO:0000256" key="1">
    <source>
        <dbReference type="ARBA" id="ARBA00004496"/>
    </source>
</evidence>
<dbReference type="GO" id="GO:0006420">
    <property type="term" value="P:arginyl-tRNA aminoacylation"/>
    <property type="evidence" value="ECO:0007669"/>
    <property type="project" value="InterPro"/>
</dbReference>
<reference evidence="12" key="1">
    <citation type="journal article" date="2020" name="mSystems">
        <title>Genome- and Community-Level Interaction Insights into Carbon Utilization and Element Cycling Functions of Hydrothermarchaeota in Hydrothermal Sediment.</title>
        <authorList>
            <person name="Zhou Z."/>
            <person name="Liu Y."/>
            <person name="Xu W."/>
            <person name="Pan J."/>
            <person name="Luo Z.H."/>
            <person name="Li M."/>
        </authorList>
    </citation>
    <scope>NUCLEOTIDE SEQUENCE</scope>
    <source>
        <strain evidence="12">HyVt-388</strain>
    </source>
</reference>
<evidence type="ECO:0000256" key="5">
    <source>
        <dbReference type="ARBA" id="ARBA00022741"/>
    </source>
</evidence>
<name>A0A9C9ELC4_UNCW3</name>
<keyword evidence="3 10" id="KW-0963">Cytoplasm</keyword>
<dbReference type="GO" id="GO:0005524">
    <property type="term" value="F:ATP binding"/>
    <property type="evidence" value="ECO:0007669"/>
    <property type="project" value="UniProtKB-UniRule"/>
</dbReference>
<evidence type="ECO:0000313" key="12">
    <source>
        <dbReference type="EMBL" id="HEC78020.1"/>
    </source>
</evidence>
<dbReference type="GO" id="GO:0004820">
    <property type="term" value="F:glycine-tRNA ligase activity"/>
    <property type="evidence" value="ECO:0007669"/>
    <property type="project" value="UniProtKB-UniRule"/>
</dbReference>
<dbReference type="EC" id="6.1.1.14" evidence="10"/>
<protein>
    <recommendedName>
        <fullName evidence="10">Glycine--tRNA ligase beta subunit</fullName>
        <ecNumber evidence="10">6.1.1.14</ecNumber>
    </recommendedName>
    <alternativeName>
        <fullName evidence="10">Glycyl-tRNA synthetase beta subunit</fullName>
        <shortName evidence="10">GlyRS</shortName>
    </alternativeName>
</protein>
<dbReference type="PANTHER" id="PTHR30075">
    <property type="entry name" value="GLYCYL-TRNA SYNTHETASE"/>
    <property type="match status" value="1"/>
</dbReference>
<keyword evidence="7 10" id="KW-0648">Protein biosynthesis</keyword>
<sequence>MIDFLLEIGFEEFPPSFLKKSAQELSDGVVTLLKKKHIFYRSVRVIYTPRRIGTLVLGLPRKQKPQIIEIQGPPKKVAFDEDNKPTQMLVGFMNANGLKQSQLSIKKTKKGEYVCAKKEIAGMLTEDILYEEVPGIIRNLEFPKTMIWPDSDMKFPRPIRWIVALLDRRPLRFKLAGVKADRYSSPNQHFSFKPIRLEKPREYLNFLRHGGVVADPAERKRIILKRLKQAAAKLEGKPIYSDEMIEEINCVTEYPEAVTGEFDSSYLELPEEVLKTVLKTQGNLIWMKPTNKFICIFSAKKKALQNVKQGFINVVAAKLYDAHFYYKNDLKQGLNKLLKQTKGMTWIKGLGSLYDKSVRLSQVVEHFKKVEGIDLEVLKRAALLCKADLLSEMVREKDFTSLQGIMGGYYARAGGEDERVALAIKEHYLPTSAGDRLPATKEGAVLSIVDKIDNVVGAFLSGNRPSGSYDPLAVRRNGYAAVTLIDKFLIRISLFEIIEALLEFYRKEFDKRIIFDFFMERVTRFLHDRKYKYDEIKVILADWKGDVVDSRMRASALKEFRDRPEFVKLVIGQKRVRNILKGAGKVGRVDTALLKEEAEKVLYEKGLQTETELKELFKVCNYHGILNLLLDMRPHIDKFFDDVLVMCEEQDLRNNRLALVRFIHKLFLKFGDFSEIVIEGEK</sequence>
<evidence type="ECO:0000259" key="11">
    <source>
        <dbReference type="Pfam" id="PF05746"/>
    </source>
</evidence>
<organism evidence="12 13">
    <name type="scientific">candidate division WOR-3 bacterium</name>
    <dbReference type="NCBI Taxonomy" id="2052148"/>
    <lineage>
        <taxon>Bacteria</taxon>
        <taxon>Bacteria division WOR-3</taxon>
    </lineage>
</organism>
<dbReference type="Pfam" id="PF05746">
    <property type="entry name" value="DALR_1"/>
    <property type="match status" value="1"/>
</dbReference>
<dbReference type="GO" id="GO:0004814">
    <property type="term" value="F:arginine-tRNA ligase activity"/>
    <property type="evidence" value="ECO:0007669"/>
    <property type="project" value="InterPro"/>
</dbReference>
<evidence type="ECO:0000256" key="10">
    <source>
        <dbReference type="HAMAP-Rule" id="MF_00255"/>
    </source>
</evidence>
<dbReference type="Proteomes" id="UP000885826">
    <property type="component" value="Unassembled WGS sequence"/>
</dbReference>
<dbReference type="InterPro" id="IPR008909">
    <property type="entry name" value="DALR_anticod-bd"/>
</dbReference>
<comment type="subcellular location">
    <subcellularLocation>
        <location evidence="1 10">Cytoplasm</location>
    </subcellularLocation>
</comment>
<proteinExistence type="inferred from homology"/>
<dbReference type="InterPro" id="IPR015944">
    <property type="entry name" value="Gly-tRNA-synth_bsu"/>
</dbReference>
<evidence type="ECO:0000256" key="7">
    <source>
        <dbReference type="ARBA" id="ARBA00022917"/>
    </source>
</evidence>
<dbReference type="Gene3D" id="1.10.730.10">
    <property type="entry name" value="Isoleucyl-tRNA Synthetase, Domain 1"/>
    <property type="match status" value="1"/>
</dbReference>
<comment type="similarity">
    <text evidence="2 10">Belongs to the class-II aminoacyl-tRNA synthetase family.</text>
</comment>
<keyword evidence="4 10" id="KW-0436">Ligase</keyword>
<evidence type="ECO:0000256" key="9">
    <source>
        <dbReference type="ARBA" id="ARBA00047937"/>
    </source>
</evidence>
<keyword evidence="6 10" id="KW-0067">ATP-binding</keyword>
<keyword evidence="5 10" id="KW-0547">Nucleotide-binding</keyword>
<accession>A0A9C9ELC4</accession>
<comment type="subunit">
    <text evidence="10">Tetramer of two alpha and two beta subunits.</text>
</comment>
<evidence type="ECO:0000256" key="3">
    <source>
        <dbReference type="ARBA" id="ARBA00022490"/>
    </source>
</evidence>
<comment type="caution">
    <text evidence="12">The sequence shown here is derived from an EMBL/GenBank/DDBJ whole genome shotgun (WGS) entry which is preliminary data.</text>
</comment>
<evidence type="ECO:0000313" key="13">
    <source>
        <dbReference type="Proteomes" id="UP000885826"/>
    </source>
</evidence>